<organism evidence="1 2">
    <name type="scientific">Pleurodeles waltl</name>
    <name type="common">Iberian ribbed newt</name>
    <dbReference type="NCBI Taxonomy" id="8319"/>
    <lineage>
        <taxon>Eukaryota</taxon>
        <taxon>Metazoa</taxon>
        <taxon>Chordata</taxon>
        <taxon>Craniata</taxon>
        <taxon>Vertebrata</taxon>
        <taxon>Euteleostomi</taxon>
        <taxon>Amphibia</taxon>
        <taxon>Batrachia</taxon>
        <taxon>Caudata</taxon>
        <taxon>Salamandroidea</taxon>
        <taxon>Salamandridae</taxon>
        <taxon>Pleurodelinae</taxon>
        <taxon>Pleurodeles</taxon>
    </lineage>
</organism>
<evidence type="ECO:0000313" key="2">
    <source>
        <dbReference type="Proteomes" id="UP001066276"/>
    </source>
</evidence>
<dbReference type="AlphaFoldDB" id="A0AAV7VS35"/>
<name>A0AAV7VS35_PLEWA</name>
<proteinExistence type="predicted"/>
<dbReference type="Proteomes" id="UP001066276">
    <property type="component" value="Chromosome 2_1"/>
</dbReference>
<reference evidence="1" key="1">
    <citation type="journal article" date="2022" name="bioRxiv">
        <title>Sequencing and chromosome-scale assembly of the giantPleurodeles waltlgenome.</title>
        <authorList>
            <person name="Brown T."/>
            <person name="Elewa A."/>
            <person name="Iarovenko S."/>
            <person name="Subramanian E."/>
            <person name="Araus A.J."/>
            <person name="Petzold A."/>
            <person name="Susuki M."/>
            <person name="Suzuki K.-i.T."/>
            <person name="Hayashi T."/>
            <person name="Toyoda A."/>
            <person name="Oliveira C."/>
            <person name="Osipova E."/>
            <person name="Leigh N.D."/>
            <person name="Simon A."/>
            <person name="Yun M.H."/>
        </authorList>
    </citation>
    <scope>NUCLEOTIDE SEQUENCE</scope>
    <source>
        <strain evidence="1">20211129_DDA</strain>
        <tissue evidence="1">Liver</tissue>
    </source>
</reference>
<accession>A0AAV7VS35</accession>
<dbReference type="EMBL" id="JANPWB010000003">
    <property type="protein sequence ID" value="KAJ1203027.1"/>
    <property type="molecule type" value="Genomic_DNA"/>
</dbReference>
<protein>
    <submittedName>
        <fullName evidence="1">Uncharacterized protein</fullName>
    </submittedName>
</protein>
<keyword evidence="2" id="KW-1185">Reference proteome</keyword>
<evidence type="ECO:0000313" key="1">
    <source>
        <dbReference type="EMBL" id="KAJ1203027.1"/>
    </source>
</evidence>
<gene>
    <name evidence="1" type="ORF">NDU88_006822</name>
</gene>
<sequence length="111" mass="12001">MGTEGLQAQGENTENEPRIRTRGESCGCRLSLCRLVRRARTDAWWKLCRLRALGPGKPIGVAKSKMVSSAEEAGKTRWSDRGAESSADVGVKYICSGDWDSGSILCLGVVV</sequence>
<comment type="caution">
    <text evidence="1">The sequence shown here is derived from an EMBL/GenBank/DDBJ whole genome shotgun (WGS) entry which is preliminary data.</text>
</comment>